<dbReference type="InParanoid" id="E9HK63"/>
<dbReference type="KEGG" id="dpx:DAPPUDRAFT_330637"/>
<dbReference type="HOGENOM" id="CLU_069223_1_0_1"/>
<accession>E9HK63</accession>
<name>E9HK63_DAPPU</name>
<dbReference type="PANTHER" id="PTHR32026:SF10">
    <property type="entry name" value="METHYLTRANSFERASE-LIKE PROTEIN 24-RELATED"/>
    <property type="match status" value="1"/>
</dbReference>
<gene>
    <name evidence="2" type="ORF">DAPPUDRAFT_330637</name>
</gene>
<keyword evidence="3" id="KW-1185">Reference proteome</keyword>
<dbReference type="EMBL" id="GL732667">
    <property type="protein sequence ID" value="EFX67827.1"/>
    <property type="molecule type" value="Genomic_DNA"/>
</dbReference>
<protein>
    <recommendedName>
        <fullName evidence="1">Methyltransferase domain-containing protein</fullName>
    </recommendedName>
</protein>
<organism evidence="2 3">
    <name type="scientific">Daphnia pulex</name>
    <name type="common">Water flea</name>
    <dbReference type="NCBI Taxonomy" id="6669"/>
    <lineage>
        <taxon>Eukaryota</taxon>
        <taxon>Metazoa</taxon>
        <taxon>Ecdysozoa</taxon>
        <taxon>Arthropoda</taxon>
        <taxon>Crustacea</taxon>
        <taxon>Branchiopoda</taxon>
        <taxon>Diplostraca</taxon>
        <taxon>Cladocera</taxon>
        <taxon>Anomopoda</taxon>
        <taxon>Daphniidae</taxon>
        <taxon>Daphnia</taxon>
    </lineage>
</organism>
<proteinExistence type="predicted"/>
<reference evidence="2 3" key="1">
    <citation type="journal article" date="2011" name="Science">
        <title>The ecoresponsive genome of Daphnia pulex.</title>
        <authorList>
            <person name="Colbourne J.K."/>
            <person name="Pfrender M.E."/>
            <person name="Gilbert D."/>
            <person name="Thomas W.K."/>
            <person name="Tucker A."/>
            <person name="Oakley T.H."/>
            <person name="Tokishita S."/>
            <person name="Aerts A."/>
            <person name="Arnold G.J."/>
            <person name="Basu M.K."/>
            <person name="Bauer D.J."/>
            <person name="Caceres C.E."/>
            <person name="Carmel L."/>
            <person name="Casola C."/>
            <person name="Choi J.H."/>
            <person name="Detter J.C."/>
            <person name="Dong Q."/>
            <person name="Dusheyko S."/>
            <person name="Eads B.D."/>
            <person name="Frohlich T."/>
            <person name="Geiler-Samerotte K.A."/>
            <person name="Gerlach D."/>
            <person name="Hatcher P."/>
            <person name="Jogdeo S."/>
            <person name="Krijgsveld J."/>
            <person name="Kriventseva E.V."/>
            <person name="Kultz D."/>
            <person name="Laforsch C."/>
            <person name="Lindquist E."/>
            <person name="Lopez J."/>
            <person name="Manak J.R."/>
            <person name="Muller J."/>
            <person name="Pangilinan J."/>
            <person name="Patwardhan R.P."/>
            <person name="Pitluck S."/>
            <person name="Pritham E.J."/>
            <person name="Rechtsteiner A."/>
            <person name="Rho M."/>
            <person name="Rogozin I.B."/>
            <person name="Sakarya O."/>
            <person name="Salamov A."/>
            <person name="Schaack S."/>
            <person name="Shapiro H."/>
            <person name="Shiga Y."/>
            <person name="Skalitzky C."/>
            <person name="Smith Z."/>
            <person name="Souvorov A."/>
            <person name="Sung W."/>
            <person name="Tang Z."/>
            <person name="Tsuchiya D."/>
            <person name="Tu H."/>
            <person name="Vos H."/>
            <person name="Wang M."/>
            <person name="Wolf Y.I."/>
            <person name="Yamagata H."/>
            <person name="Yamada T."/>
            <person name="Ye Y."/>
            <person name="Shaw J.R."/>
            <person name="Andrews J."/>
            <person name="Crease T.J."/>
            <person name="Tang H."/>
            <person name="Lucas S.M."/>
            <person name="Robertson H.M."/>
            <person name="Bork P."/>
            <person name="Koonin E.V."/>
            <person name="Zdobnov E.M."/>
            <person name="Grigoriev I.V."/>
            <person name="Lynch M."/>
            <person name="Boore J.L."/>
        </authorList>
    </citation>
    <scope>NUCLEOTIDE SEQUENCE [LARGE SCALE GENOMIC DNA]</scope>
</reference>
<dbReference type="InterPro" id="IPR026913">
    <property type="entry name" value="METTL24"/>
</dbReference>
<evidence type="ECO:0000313" key="2">
    <source>
        <dbReference type="EMBL" id="EFX67827.1"/>
    </source>
</evidence>
<dbReference type="SUPFAM" id="SSF53335">
    <property type="entry name" value="S-adenosyl-L-methionine-dependent methyltransferases"/>
    <property type="match status" value="1"/>
</dbReference>
<dbReference type="OrthoDB" id="10006218at2759"/>
<dbReference type="AlphaFoldDB" id="E9HK63"/>
<dbReference type="PANTHER" id="PTHR32026">
    <property type="entry name" value="METHYLTRANSFERASE-LIKE PROTEIN 24"/>
    <property type="match status" value="1"/>
</dbReference>
<evidence type="ECO:0000259" key="1">
    <source>
        <dbReference type="Pfam" id="PF13383"/>
    </source>
</evidence>
<dbReference type="Proteomes" id="UP000000305">
    <property type="component" value="Unassembled WGS sequence"/>
</dbReference>
<dbReference type="Pfam" id="PF13383">
    <property type="entry name" value="Methyltransf_22"/>
    <property type="match status" value="1"/>
</dbReference>
<dbReference type="eggNOG" id="ENOG502QRD5">
    <property type="taxonomic scope" value="Eukaryota"/>
</dbReference>
<sequence>MGAIARKWLVIRIAAAVSVFFFGLSALLQTGKLVHIKNNLTRVTTTLPLQNVSSRDRINDVVDWRMAPVEKLTLEQLVQYIEWTNSTSCRLSHDFGGSVVLSMGVDGQKALCLDPAVRPEKASGGWPPVTDKQFSECLVYSFGINNEWTFDEAMQNFGCRVYAFDPSMQLANHNHTPKIHFYNTGLGDRDHVRLNDRDPANPSNWTMKSLDSIYRHLLGHEDKIIDYLKVDIEGDEWIVLPQIISSGMMDRVRQLGVEIHLLTHHCPHMSSCPPPDVSLDFIRQRVDVIKSLEDYGLVRFDSKFNPWSNNLKIIDGVDWWGYDAYELVWYNPKLARNVSS</sequence>
<feature type="domain" description="Methyltransferase" evidence="1">
    <location>
        <begin position="132"/>
        <end position="268"/>
    </location>
</feature>
<dbReference type="PhylomeDB" id="E9HK63"/>
<evidence type="ECO:0000313" key="3">
    <source>
        <dbReference type="Proteomes" id="UP000000305"/>
    </source>
</evidence>
<dbReference type="InterPro" id="IPR029063">
    <property type="entry name" value="SAM-dependent_MTases_sf"/>
</dbReference>
<dbReference type="InterPro" id="IPR025714">
    <property type="entry name" value="Methyltranfer_dom"/>
</dbReference>